<dbReference type="Gene3D" id="2.130.10.10">
    <property type="entry name" value="YVTN repeat-like/Quinoprotein amine dehydrogenase"/>
    <property type="match status" value="1"/>
</dbReference>
<dbReference type="Proteomes" id="UP000054485">
    <property type="component" value="Unassembled WGS sequence"/>
</dbReference>
<dbReference type="Pfam" id="PF00400">
    <property type="entry name" value="WD40"/>
    <property type="match status" value="3"/>
</dbReference>
<dbReference type="InterPro" id="IPR001680">
    <property type="entry name" value="WD40_rpt"/>
</dbReference>
<dbReference type="STRING" id="930992.A0A0C9ZDZ4"/>
<dbReference type="PROSITE" id="PS00678">
    <property type="entry name" value="WD_REPEATS_1"/>
    <property type="match status" value="1"/>
</dbReference>
<evidence type="ECO:0000256" key="2">
    <source>
        <dbReference type="ARBA" id="ARBA00022737"/>
    </source>
</evidence>
<evidence type="ECO:0008006" key="7">
    <source>
        <dbReference type="Google" id="ProtNLM"/>
    </source>
</evidence>
<proteinExistence type="predicted"/>
<evidence type="ECO:0000313" key="6">
    <source>
        <dbReference type="Proteomes" id="UP000054485"/>
    </source>
</evidence>
<dbReference type="InParanoid" id="A0A0C9ZDZ4"/>
<dbReference type="PANTHER" id="PTHR19848">
    <property type="entry name" value="WD40 REPEAT PROTEIN"/>
    <property type="match status" value="1"/>
</dbReference>
<dbReference type="InterPro" id="IPR015943">
    <property type="entry name" value="WD40/YVTN_repeat-like_dom_sf"/>
</dbReference>
<feature type="repeat" description="WD" evidence="3">
    <location>
        <begin position="16"/>
        <end position="54"/>
    </location>
</feature>
<protein>
    <recommendedName>
        <fullName evidence="7">WD40 repeat-like protein</fullName>
    </recommendedName>
</protein>
<organism evidence="5 6">
    <name type="scientific">Suillus luteus UH-Slu-Lm8-n1</name>
    <dbReference type="NCBI Taxonomy" id="930992"/>
    <lineage>
        <taxon>Eukaryota</taxon>
        <taxon>Fungi</taxon>
        <taxon>Dikarya</taxon>
        <taxon>Basidiomycota</taxon>
        <taxon>Agaricomycotina</taxon>
        <taxon>Agaricomycetes</taxon>
        <taxon>Agaricomycetidae</taxon>
        <taxon>Boletales</taxon>
        <taxon>Suillineae</taxon>
        <taxon>Suillaceae</taxon>
        <taxon>Suillus</taxon>
    </lineage>
</organism>
<evidence type="ECO:0000256" key="3">
    <source>
        <dbReference type="PROSITE-ProRule" id="PRU00221"/>
    </source>
</evidence>
<reference evidence="6" key="2">
    <citation type="submission" date="2015-01" db="EMBL/GenBank/DDBJ databases">
        <title>Evolutionary Origins and Diversification of the Mycorrhizal Mutualists.</title>
        <authorList>
            <consortium name="DOE Joint Genome Institute"/>
            <consortium name="Mycorrhizal Genomics Consortium"/>
            <person name="Kohler A."/>
            <person name="Kuo A."/>
            <person name="Nagy L.G."/>
            <person name="Floudas D."/>
            <person name="Copeland A."/>
            <person name="Barry K.W."/>
            <person name="Cichocki N."/>
            <person name="Veneault-Fourrey C."/>
            <person name="LaButti K."/>
            <person name="Lindquist E.A."/>
            <person name="Lipzen A."/>
            <person name="Lundell T."/>
            <person name="Morin E."/>
            <person name="Murat C."/>
            <person name="Riley R."/>
            <person name="Ohm R."/>
            <person name="Sun H."/>
            <person name="Tunlid A."/>
            <person name="Henrissat B."/>
            <person name="Grigoriev I.V."/>
            <person name="Hibbett D.S."/>
            <person name="Martin F."/>
        </authorList>
    </citation>
    <scope>NUCLEOTIDE SEQUENCE [LARGE SCALE GENOMIC DNA]</scope>
    <source>
        <strain evidence="6">UH-Slu-Lm8-n1</strain>
    </source>
</reference>
<feature type="region of interest" description="Disordered" evidence="4">
    <location>
        <begin position="164"/>
        <end position="266"/>
    </location>
</feature>
<reference evidence="5 6" key="1">
    <citation type="submission" date="2014-04" db="EMBL/GenBank/DDBJ databases">
        <authorList>
            <consortium name="DOE Joint Genome Institute"/>
            <person name="Kuo A."/>
            <person name="Ruytinx J."/>
            <person name="Rineau F."/>
            <person name="Colpaert J."/>
            <person name="Kohler A."/>
            <person name="Nagy L.G."/>
            <person name="Floudas D."/>
            <person name="Copeland A."/>
            <person name="Barry K.W."/>
            <person name="Cichocki N."/>
            <person name="Veneault-Fourrey C."/>
            <person name="LaButti K."/>
            <person name="Lindquist E.A."/>
            <person name="Lipzen A."/>
            <person name="Lundell T."/>
            <person name="Morin E."/>
            <person name="Murat C."/>
            <person name="Sun H."/>
            <person name="Tunlid A."/>
            <person name="Henrissat B."/>
            <person name="Grigoriev I.V."/>
            <person name="Hibbett D.S."/>
            <person name="Martin F."/>
            <person name="Nordberg H.P."/>
            <person name="Cantor M.N."/>
            <person name="Hua S.X."/>
        </authorList>
    </citation>
    <scope>NUCLEOTIDE SEQUENCE [LARGE SCALE GENOMIC DNA]</scope>
    <source>
        <strain evidence="5 6">UH-Slu-Lm8-n1</strain>
    </source>
</reference>
<dbReference type="PANTHER" id="PTHR19848:SF8">
    <property type="entry name" value="F-BOX AND WD REPEAT DOMAIN CONTAINING 7"/>
    <property type="match status" value="1"/>
</dbReference>
<evidence type="ECO:0000256" key="1">
    <source>
        <dbReference type="ARBA" id="ARBA00022574"/>
    </source>
</evidence>
<dbReference type="HOGENOM" id="CLU_806929_0_0_1"/>
<dbReference type="SMART" id="SM00320">
    <property type="entry name" value="WD40"/>
    <property type="match status" value="3"/>
</dbReference>
<accession>A0A0C9ZDZ4</accession>
<dbReference type="PROSITE" id="PS50294">
    <property type="entry name" value="WD_REPEATS_REGION"/>
    <property type="match status" value="2"/>
</dbReference>
<dbReference type="InterPro" id="IPR019775">
    <property type="entry name" value="WD40_repeat_CS"/>
</dbReference>
<feature type="repeat" description="WD" evidence="3">
    <location>
        <begin position="56"/>
        <end position="97"/>
    </location>
</feature>
<keyword evidence="1 3" id="KW-0853">WD repeat</keyword>
<name>A0A0C9ZDZ4_9AGAM</name>
<gene>
    <name evidence="5" type="ORF">CY34DRAFT_561121</name>
</gene>
<feature type="compositionally biased region" description="Low complexity" evidence="4">
    <location>
        <begin position="164"/>
        <end position="177"/>
    </location>
</feature>
<keyword evidence="6" id="KW-1185">Reference proteome</keyword>
<keyword evidence="2" id="KW-0677">Repeat</keyword>
<dbReference type="SUPFAM" id="SSF50978">
    <property type="entry name" value="WD40 repeat-like"/>
    <property type="match status" value="1"/>
</dbReference>
<dbReference type="AlphaFoldDB" id="A0A0C9ZDZ4"/>
<dbReference type="PROSITE" id="PS50082">
    <property type="entry name" value="WD_REPEATS_2"/>
    <property type="match status" value="3"/>
</dbReference>
<dbReference type="InterPro" id="IPR036322">
    <property type="entry name" value="WD40_repeat_dom_sf"/>
</dbReference>
<sequence>MWNAATGKQQTQPLIHDKPVRSIVWSPDSRRLISGCSDGQIYFWSAPTSAQLGFPLRAHSSTIFMLAISPDGELIASASKDHTARLWSTSTRKAFGRVLQHADEVNTVAFSPSGQLVATSSDENLAIFLWDISQECTIMTAVSPSFASPASNITNYIDQPSENFHSHSLSASSALNEPPHGTEFPSEAEGSRDAATSPSPSLPPQGQSQHEIPSPVLTPPAIELPDGIQEPLESNNSHDAAPFPSPSFPPQGSSHPQIATASASTPPPKPFWKHLHILNRSAASVDSKGWKFPRIATIIASVGTQDLMIPSISMLTVHAHVFTPCYSGYPSFYRIVCSYSVRLI</sequence>
<evidence type="ECO:0000256" key="4">
    <source>
        <dbReference type="SAM" id="MobiDB-lite"/>
    </source>
</evidence>
<dbReference type="OrthoDB" id="2654985at2759"/>
<feature type="compositionally biased region" description="Low complexity" evidence="4">
    <location>
        <begin position="250"/>
        <end position="264"/>
    </location>
</feature>
<dbReference type="EMBL" id="KN835594">
    <property type="protein sequence ID" value="KIK35720.1"/>
    <property type="molecule type" value="Genomic_DNA"/>
</dbReference>
<feature type="repeat" description="WD" evidence="3">
    <location>
        <begin position="98"/>
        <end position="140"/>
    </location>
</feature>
<evidence type="ECO:0000313" key="5">
    <source>
        <dbReference type="EMBL" id="KIK35720.1"/>
    </source>
</evidence>